<keyword evidence="3" id="KW-1185">Reference proteome</keyword>
<dbReference type="Proteomes" id="UP000076761">
    <property type="component" value="Unassembled WGS sequence"/>
</dbReference>
<organism evidence="2 3">
    <name type="scientific">Neolentinus lepideus HHB14362 ss-1</name>
    <dbReference type="NCBI Taxonomy" id="1314782"/>
    <lineage>
        <taxon>Eukaryota</taxon>
        <taxon>Fungi</taxon>
        <taxon>Dikarya</taxon>
        <taxon>Basidiomycota</taxon>
        <taxon>Agaricomycotina</taxon>
        <taxon>Agaricomycetes</taxon>
        <taxon>Gloeophyllales</taxon>
        <taxon>Gloeophyllaceae</taxon>
        <taxon>Neolentinus</taxon>
    </lineage>
</organism>
<evidence type="ECO:0000256" key="1">
    <source>
        <dbReference type="SAM" id="Phobius"/>
    </source>
</evidence>
<name>A0A165R646_9AGAM</name>
<keyword evidence="1" id="KW-0472">Membrane</keyword>
<reference evidence="2 3" key="1">
    <citation type="journal article" date="2016" name="Mol. Biol. Evol.">
        <title>Comparative Genomics of Early-Diverging Mushroom-Forming Fungi Provides Insights into the Origins of Lignocellulose Decay Capabilities.</title>
        <authorList>
            <person name="Nagy L.G."/>
            <person name="Riley R."/>
            <person name="Tritt A."/>
            <person name="Adam C."/>
            <person name="Daum C."/>
            <person name="Floudas D."/>
            <person name="Sun H."/>
            <person name="Yadav J.S."/>
            <person name="Pangilinan J."/>
            <person name="Larsson K.H."/>
            <person name="Matsuura K."/>
            <person name="Barry K."/>
            <person name="Labutti K."/>
            <person name="Kuo R."/>
            <person name="Ohm R.A."/>
            <person name="Bhattacharya S.S."/>
            <person name="Shirouzu T."/>
            <person name="Yoshinaga Y."/>
            <person name="Martin F.M."/>
            <person name="Grigoriev I.V."/>
            <person name="Hibbett D.S."/>
        </authorList>
    </citation>
    <scope>NUCLEOTIDE SEQUENCE [LARGE SCALE GENOMIC DNA]</scope>
    <source>
        <strain evidence="2 3">HHB14362 ss-1</strain>
    </source>
</reference>
<dbReference type="OrthoDB" id="2535105at2759"/>
<feature type="transmembrane region" description="Helical" evidence="1">
    <location>
        <begin position="312"/>
        <end position="333"/>
    </location>
</feature>
<dbReference type="AlphaFoldDB" id="A0A165R646"/>
<proteinExistence type="predicted"/>
<dbReference type="InParanoid" id="A0A165R646"/>
<keyword evidence="1" id="KW-1133">Transmembrane helix</keyword>
<keyword evidence="1" id="KW-0812">Transmembrane</keyword>
<feature type="transmembrane region" description="Helical" evidence="1">
    <location>
        <begin position="245"/>
        <end position="262"/>
    </location>
</feature>
<gene>
    <name evidence="2" type="ORF">NEOLEDRAFT_1149455</name>
</gene>
<accession>A0A165R646</accession>
<dbReference type="EMBL" id="KV425586">
    <property type="protein sequence ID" value="KZT23358.1"/>
    <property type="molecule type" value="Genomic_DNA"/>
</dbReference>
<protein>
    <submittedName>
        <fullName evidence="2">Uncharacterized protein</fullName>
    </submittedName>
</protein>
<evidence type="ECO:0000313" key="2">
    <source>
        <dbReference type="EMBL" id="KZT23358.1"/>
    </source>
</evidence>
<evidence type="ECO:0000313" key="3">
    <source>
        <dbReference type="Proteomes" id="UP000076761"/>
    </source>
</evidence>
<sequence length="355" mass="40505">MLFSWTSDAYVTLPRTTMDDTLNDSSLSPKPAIPPNALRVRVKFVIPKSEICPDIRTFVNTSDVRRYTTRVLDRIAPSTEIRLYGGGFGSDPAPHEFHLWCDRPTDCRHLLMLDVRKVEELHCPASMSSTLMETVPGRPAAGLHMTFSGHKDPNYFLFRAIRAPCLITIRPSRATVTIIRCGASIMIHMAAQVFRHCTNEQDCTCVGAGLISAQPPFSEAVVEKWHDLIRRVVWGHRIIPLKLRTISYILYGIALGQFMMFFRKIDKTGMTINCLMDTLQQCLIIHALWFYLVRWGGGGSEDRYNSNWSLQAQAIPSVILTLTVQCFFAIRLWRSSERRWTFILFLPIVTAFDEF</sequence>